<dbReference type="Proteomes" id="UP001345013">
    <property type="component" value="Unassembled WGS sequence"/>
</dbReference>
<organism evidence="1 2">
    <name type="scientific">Lithohypha guttulata</name>
    <dbReference type="NCBI Taxonomy" id="1690604"/>
    <lineage>
        <taxon>Eukaryota</taxon>
        <taxon>Fungi</taxon>
        <taxon>Dikarya</taxon>
        <taxon>Ascomycota</taxon>
        <taxon>Pezizomycotina</taxon>
        <taxon>Eurotiomycetes</taxon>
        <taxon>Chaetothyriomycetidae</taxon>
        <taxon>Chaetothyriales</taxon>
        <taxon>Trichomeriaceae</taxon>
        <taxon>Lithohypha</taxon>
    </lineage>
</organism>
<dbReference type="Pfam" id="PF13374">
    <property type="entry name" value="TPR_10"/>
    <property type="match status" value="1"/>
</dbReference>
<protein>
    <submittedName>
        <fullName evidence="1">Uncharacterized protein</fullName>
    </submittedName>
</protein>
<dbReference type="InterPro" id="IPR011990">
    <property type="entry name" value="TPR-like_helical_dom_sf"/>
</dbReference>
<evidence type="ECO:0000313" key="1">
    <source>
        <dbReference type="EMBL" id="KAK5084174.1"/>
    </source>
</evidence>
<evidence type="ECO:0000313" key="2">
    <source>
        <dbReference type="Proteomes" id="UP001345013"/>
    </source>
</evidence>
<dbReference type="PANTHER" id="PTHR46082">
    <property type="entry name" value="ATP/GTP-BINDING PROTEIN-RELATED"/>
    <property type="match status" value="1"/>
</dbReference>
<dbReference type="EMBL" id="JAVRRG010000113">
    <property type="protein sequence ID" value="KAK5084174.1"/>
    <property type="molecule type" value="Genomic_DNA"/>
</dbReference>
<dbReference type="Gene3D" id="3.40.50.300">
    <property type="entry name" value="P-loop containing nucleotide triphosphate hydrolases"/>
    <property type="match status" value="1"/>
</dbReference>
<dbReference type="InterPro" id="IPR027417">
    <property type="entry name" value="P-loop_NTPase"/>
</dbReference>
<reference evidence="1 2" key="1">
    <citation type="submission" date="2023-08" db="EMBL/GenBank/DDBJ databases">
        <title>Black Yeasts Isolated from many extreme environments.</title>
        <authorList>
            <person name="Coleine C."/>
            <person name="Stajich J.E."/>
            <person name="Selbmann L."/>
        </authorList>
    </citation>
    <scope>NUCLEOTIDE SEQUENCE [LARGE SCALE GENOMIC DNA]</scope>
    <source>
        <strain evidence="1 2">CCFEE 5885</strain>
    </source>
</reference>
<keyword evidence="2" id="KW-1185">Reference proteome</keyword>
<proteinExistence type="predicted"/>
<dbReference type="SUPFAM" id="SSF48452">
    <property type="entry name" value="TPR-like"/>
    <property type="match status" value="2"/>
</dbReference>
<dbReference type="PANTHER" id="PTHR46082:SF6">
    <property type="entry name" value="AAA+ ATPASE DOMAIN-CONTAINING PROTEIN-RELATED"/>
    <property type="match status" value="1"/>
</dbReference>
<dbReference type="Pfam" id="PF13424">
    <property type="entry name" value="TPR_12"/>
    <property type="match status" value="1"/>
</dbReference>
<gene>
    <name evidence="1" type="ORF">LTR24_007472</name>
</gene>
<dbReference type="SUPFAM" id="SSF52540">
    <property type="entry name" value="P-loop containing nucleoside triphosphate hydrolases"/>
    <property type="match status" value="1"/>
</dbReference>
<sequence>MDDENIRSSHQDGRANYYGGHLFNPGRIHGQSVQVHLGDIHYATEGQYYRPSTEWQARPSLDHAASDADHLYIVPKNSSFRFTGRHLESRQIEQFFHSSLSPTVGPRHKIAVLYGLGGSGKTEVCLRYAETSRDSYWGVFWIDVSSVTSVEAGYTYLAQQAGFGATWMAGKYWLSECVRPWLLVLDNADDPQLDLTKYIPTGRFGHVLVTTRIHDFRTYSTVGQIKFDKMEPEEAIDLLLKAAYPDDRSARTNAQQRSIARDIAKALGHLAIALNQAGATVRQKIYTLEKYLRSYLGTRHRLLNTRSIPPEEKDVITTWEIPFKRIETTHSLEARDAADLMHIFAFLHFESIPERLFHQFWTKDPSPASDAGEVRPLVRVNSCSFDEGEARFRRAIRVLSEHSIVDYDPARNTCSLHPVVHEWAQSRISDDQKMIFWLQRTLDLVSRCANSELGDGSYRNRRSVLPHADSCSELIVKRAPSIFQTSQGADQAETLASLYEANGSWHKALALLKIVSAFRRKELGRRHEDLLRAQRSISRCYWNLFEVKSALDVQLGILKTRWWLRPSSLDWLDVMRITQPEHLPYCLALDDLTQTLWLIGLWNKSRYTGQRAMRGMQKQLDQDDPRLWNAMFNLGRTLRHLGELSAAHKLLCHVVKKRKTYFGPIHPETLMARNELGMSFWSRRHRLDIAEKILTNVLEARKSVLGRDHAYTLWSVNDLSKILCTRGRAREAVRSLEEIIPTVETTLGKRHVGMIMTKGNIARANALCGRWAQAESVLLDILNYVDNNHPNWFECMYGYVRAETELGRIAQAEAGCKKMLQKVMSEGEKDLRFRSAVELLGNVYHRSTQHENLSQLKAKYTWMDENNIERPPLLL</sequence>
<dbReference type="InterPro" id="IPR053137">
    <property type="entry name" value="NLR-like"/>
</dbReference>
<dbReference type="Gene3D" id="1.25.40.10">
    <property type="entry name" value="Tetratricopeptide repeat domain"/>
    <property type="match status" value="3"/>
</dbReference>
<accession>A0ABR0K2S7</accession>
<comment type="caution">
    <text evidence="1">The sequence shown here is derived from an EMBL/GenBank/DDBJ whole genome shotgun (WGS) entry which is preliminary data.</text>
</comment>
<name>A0ABR0K2S7_9EURO</name>